<feature type="compositionally biased region" description="Polar residues" evidence="1">
    <location>
        <begin position="120"/>
        <end position="137"/>
    </location>
</feature>
<dbReference type="GeneID" id="37021004"/>
<feature type="compositionally biased region" description="Basic and acidic residues" evidence="1">
    <location>
        <begin position="178"/>
        <end position="188"/>
    </location>
</feature>
<dbReference type="InterPro" id="IPR024554">
    <property type="entry name" value="LEC1-like_C"/>
</dbReference>
<feature type="compositionally biased region" description="Basic and acidic residues" evidence="1">
    <location>
        <begin position="222"/>
        <end position="233"/>
    </location>
</feature>
<feature type="compositionally biased region" description="Acidic residues" evidence="1">
    <location>
        <begin position="138"/>
        <end position="148"/>
    </location>
</feature>
<feature type="region of interest" description="Disordered" evidence="1">
    <location>
        <begin position="1"/>
        <end position="549"/>
    </location>
</feature>
<name>A0A316V9M7_9BASI</name>
<dbReference type="PANTHER" id="PTHR47185:SF1">
    <property type="entry name" value="PX DOMAIN-CONTAINING PROTEIN YPR097W"/>
    <property type="match status" value="1"/>
</dbReference>
<evidence type="ECO:0000259" key="2">
    <source>
        <dbReference type="Pfam" id="PF12825"/>
    </source>
</evidence>
<proteinExistence type="predicted"/>
<keyword evidence="4" id="KW-1185">Reference proteome</keyword>
<feature type="compositionally biased region" description="Basic and acidic residues" evidence="1">
    <location>
        <begin position="195"/>
        <end position="205"/>
    </location>
</feature>
<feature type="compositionally biased region" description="Low complexity" evidence="1">
    <location>
        <begin position="879"/>
        <end position="895"/>
    </location>
</feature>
<feature type="compositionally biased region" description="Basic and acidic residues" evidence="1">
    <location>
        <begin position="156"/>
        <end position="170"/>
    </location>
</feature>
<dbReference type="InterPro" id="IPR047168">
    <property type="entry name" value="LEC1-like"/>
</dbReference>
<dbReference type="OrthoDB" id="71672at2759"/>
<feature type="compositionally biased region" description="Polar residues" evidence="1">
    <location>
        <begin position="932"/>
        <end position="947"/>
    </location>
</feature>
<sequence length="1577" mass="174753">MSAARRAFSLSLKSKPLVTKEEGENTSGSPIKPPKSPLRSAKASTSQHPLADQQQKESRQPSSSTSSSHLSASTPDTSVNGQNGTKSSKDASIGSLSSSDNSGPSVITAPELIGRKRTPSDASTGMQATSSWFNSAVTDEEDDDENDEPVSPADTDWDRDSSSLLERAKEALASSEHYQTKTELKMPERPFLQDIVERGRTKEFSGEDVGNKSTPTSQSPHKNKEPKSTRRAETLPNQPDGLGGSKDAKLQRSTSKSAGILGRLKRISRREKRASTMDEKLREGPFSVLSTPAEVKDASGSDEKLTSSPGEEDATVDAKMKHSRRKSDLPIQDASRERTIEFGGVQRVHSIHSVQPSLVDDESIAGRDSPPGSPLGSDEQWQEADLAENDLLSNIPTINEEMGITSSQDQKAPEKDDWHLTSIPGSFIVQQDNKKTELPTQDLPALEDLKIQEPVEEVSGTAKKGEVEDVPDITIDSPAENDTAVHQQEKSEYTQALSRQTSDFGSSSSSDFLIATPAFTPSEGVTEEDDAATPRAVAEPNRTSYFDAPSVISPPLQITTNAEFAPLTHEDTWLDKIDLAHEERHYLIRHMVNQQMRWELDRLYLVKGMDYLERPSPPNVMPKSDLAYLKLSPGQITPDLPIVRILIKHVLSTFPLFSAATPIEGAAAMRTRLTNASQFMDRGVLPLLRFLHSNSISKAVDLNGEWQDEMSDAPSTLDRMGSAIFKLTSRFITALADGKGHGFLWSKVPSPAEASFFAHRKPFNMLKQGGSEVNVVSSRLRTQARECDFILSVHRYGFPAGYVIRSESDFYNYAITLAQELGPQARVRPVPAPDADLTIQPLMEDDESLLDGRSASSSPTKDMLGTRRASIRINKVYKSNDGSSSSTSSLQNLSSPITSSLGGAPMSRDHVSHDSGVPPTRSPVLSKKSPIIPQNKSTISLTSQHTKATSKRRSIDAQKSPINHSALTGSQRSGSRIFSASRPALKNSSTTDVSILASLTPITTDEESRRKQVRAWLRDTLSIRGAGHAKQTKSFLENDAFLERDLKPGSRADVQSRREVDEAEMETRKQMIEDSSRDVIELRQEMNQLWRECVEGNGFERALSAVQQNTTFSALPLPYQRVISWTNLQIAQFLHQTFLDSHEARQNFDRFQEAISCIPWKLLSLALRERTGWMMQQVQSCFLDEFVQKKIMAIMLQDVPERKLDIEIEHLRERLGTTVMKKLEVFSKSSTWQKQIVRRAAQQADIPLVAAIMRGSDKPLLSAEGIKKVVSATKHYQEFIRSQPTYAEKKAKLKANVDVRRIYDMQHALRLLCQKRDGKKIREGLKAELKPIVFALLQPLLDLLKRLHKSKLLIHSSTDRTSDSSASSIKSSKDEKRDVVLDLQQFCLKLLDVLAGLRMRVQDPSRSLSTLTLLLDDAVPDWYRFLHASSLGDSLLYDFTQWLQSVASLLRFKETGESGGATDDILARFWAKPSGEDKSPLQAEGTDRAALEALVEHAWRKRTRQMEMGCRWATGDADGNLDIQLMGEGGKTRMTAYEMKKQKLGPTVKVQSALEKLLPGFRAGLDRVLTADPGTAW</sequence>
<evidence type="ECO:0000256" key="1">
    <source>
        <dbReference type="SAM" id="MobiDB-lite"/>
    </source>
</evidence>
<dbReference type="Pfam" id="PF12825">
    <property type="entry name" value="DUF3818"/>
    <property type="match status" value="1"/>
</dbReference>
<gene>
    <name evidence="3" type="ORF">FA14DRAFT_161661</name>
</gene>
<dbReference type="InParanoid" id="A0A316V9M7"/>
<feature type="compositionally biased region" description="Low complexity" evidence="1">
    <location>
        <begin position="62"/>
        <end position="78"/>
    </location>
</feature>
<dbReference type="GO" id="GO:0035091">
    <property type="term" value="F:phosphatidylinositol binding"/>
    <property type="evidence" value="ECO:0007669"/>
    <property type="project" value="TreeGrafter"/>
</dbReference>
<accession>A0A316V9M7</accession>
<feature type="region of interest" description="Disordered" evidence="1">
    <location>
        <begin position="844"/>
        <end position="984"/>
    </location>
</feature>
<dbReference type="RefSeq" id="XP_025354464.1">
    <property type="nucleotide sequence ID" value="XM_025499223.1"/>
</dbReference>
<feature type="compositionally biased region" description="Basic and acidic residues" evidence="1">
    <location>
        <begin position="273"/>
        <end position="283"/>
    </location>
</feature>
<evidence type="ECO:0000313" key="3">
    <source>
        <dbReference type="EMBL" id="PWN34162.1"/>
    </source>
</evidence>
<feature type="domain" description="PX" evidence="2">
    <location>
        <begin position="1098"/>
        <end position="1350"/>
    </location>
</feature>
<dbReference type="STRING" id="1280837.A0A316V9M7"/>
<evidence type="ECO:0000313" key="4">
    <source>
        <dbReference type="Proteomes" id="UP000245771"/>
    </source>
</evidence>
<dbReference type="Proteomes" id="UP000245771">
    <property type="component" value="Unassembled WGS sequence"/>
</dbReference>
<protein>
    <recommendedName>
        <fullName evidence="2">PX domain-containing protein</fullName>
    </recommendedName>
</protein>
<dbReference type="PANTHER" id="PTHR47185">
    <property type="entry name" value="PX DOMAIN-CONTAINING PROTEIN YPR097W"/>
    <property type="match status" value="1"/>
</dbReference>
<feature type="compositionally biased region" description="Basic residues" evidence="1">
    <location>
        <begin position="263"/>
        <end position="272"/>
    </location>
</feature>
<dbReference type="EMBL" id="KZ819604">
    <property type="protein sequence ID" value="PWN34162.1"/>
    <property type="molecule type" value="Genomic_DNA"/>
</dbReference>
<feature type="compositionally biased region" description="Polar residues" evidence="1">
    <location>
        <begin position="960"/>
        <end position="978"/>
    </location>
</feature>
<organism evidence="3 4">
    <name type="scientific">Meira miltonrushii</name>
    <dbReference type="NCBI Taxonomy" id="1280837"/>
    <lineage>
        <taxon>Eukaryota</taxon>
        <taxon>Fungi</taxon>
        <taxon>Dikarya</taxon>
        <taxon>Basidiomycota</taxon>
        <taxon>Ustilaginomycotina</taxon>
        <taxon>Exobasidiomycetes</taxon>
        <taxon>Exobasidiales</taxon>
        <taxon>Brachybasidiaceae</taxon>
        <taxon>Meira</taxon>
    </lineage>
</organism>
<reference evidence="3 4" key="1">
    <citation type="journal article" date="2018" name="Mol. Biol. Evol.">
        <title>Broad Genomic Sampling Reveals a Smut Pathogenic Ancestry of the Fungal Clade Ustilaginomycotina.</title>
        <authorList>
            <person name="Kijpornyongpan T."/>
            <person name="Mondo S.J."/>
            <person name="Barry K."/>
            <person name="Sandor L."/>
            <person name="Lee J."/>
            <person name="Lipzen A."/>
            <person name="Pangilinan J."/>
            <person name="LaButti K."/>
            <person name="Hainaut M."/>
            <person name="Henrissat B."/>
            <person name="Grigoriev I.V."/>
            <person name="Spatafora J.W."/>
            <person name="Aime M.C."/>
        </authorList>
    </citation>
    <scope>NUCLEOTIDE SEQUENCE [LARGE SCALE GENOMIC DNA]</scope>
    <source>
        <strain evidence="3 4">MCA 3882</strain>
    </source>
</reference>
<feature type="compositionally biased region" description="Basic and acidic residues" evidence="1">
    <location>
        <begin position="294"/>
        <end position="305"/>
    </location>
</feature>
<feature type="compositionally biased region" description="Low complexity" evidence="1">
    <location>
        <begin position="90"/>
        <end position="105"/>
    </location>
</feature>
<feature type="compositionally biased region" description="Polar residues" evidence="1">
    <location>
        <begin position="211"/>
        <end position="220"/>
    </location>
</feature>
<feature type="compositionally biased region" description="Low complexity" evidence="1">
    <location>
        <begin position="502"/>
        <end position="512"/>
    </location>
</feature>